<dbReference type="InterPro" id="IPR036869">
    <property type="entry name" value="J_dom_sf"/>
</dbReference>
<dbReference type="Pfam" id="PF00226">
    <property type="entry name" value="DnaJ"/>
    <property type="match status" value="1"/>
</dbReference>
<dbReference type="AlphaFoldDB" id="A0A9W7GZD6"/>
<name>A0A9W7GZD6_HIBTR</name>
<evidence type="ECO:0000313" key="3">
    <source>
        <dbReference type="EMBL" id="GMI67621.1"/>
    </source>
</evidence>
<dbReference type="Proteomes" id="UP001165190">
    <property type="component" value="Unassembled WGS sequence"/>
</dbReference>
<feature type="region of interest" description="Disordered" evidence="1">
    <location>
        <begin position="114"/>
        <end position="140"/>
    </location>
</feature>
<dbReference type="PROSITE" id="PS50076">
    <property type="entry name" value="DNAJ_2"/>
    <property type="match status" value="1"/>
</dbReference>
<feature type="domain" description="J" evidence="2">
    <location>
        <begin position="219"/>
        <end position="280"/>
    </location>
</feature>
<dbReference type="SMART" id="SM00271">
    <property type="entry name" value="DnaJ"/>
    <property type="match status" value="1"/>
</dbReference>
<dbReference type="OrthoDB" id="10250354at2759"/>
<protein>
    <submittedName>
        <fullName evidence="3">DNA J protein C72</fullName>
    </submittedName>
</protein>
<feature type="compositionally biased region" description="Basic and acidic residues" evidence="1">
    <location>
        <begin position="187"/>
        <end position="204"/>
    </location>
</feature>
<comment type="caution">
    <text evidence="3">The sequence shown here is derived from an EMBL/GenBank/DDBJ whole genome shotgun (WGS) entry which is preliminary data.</text>
</comment>
<evidence type="ECO:0000313" key="4">
    <source>
        <dbReference type="Proteomes" id="UP001165190"/>
    </source>
</evidence>
<gene>
    <name evidence="3" type="ORF">HRI_000431400</name>
</gene>
<proteinExistence type="predicted"/>
<reference evidence="3" key="1">
    <citation type="submission" date="2023-05" db="EMBL/GenBank/DDBJ databases">
        <title>Genome and transcriptome analyses reveal genes involved in the formation of fine ridges on petal epidermal cells in Hibiscus trionum.</title>
        <authorList>
            <person name="Koshimizu S."/>
            <person name="Masuda S."/>
            <person name="Ishii T."/>
            <person name="Shirasu K."/>
            <person name="Hoshino A."/>
            <person name="Arita M."/>
        </authorList>
    </citation>
    <scope>NUCLEOTIDE SEQUENCE</scope>
    <source>
        <strain evidence="3">Hamamatsu line</strain>
    </source>
</reference>
<evidence type="ECO:0000256" key="1">
    <source>
        <dbReference type="SAM" id="MobiDB-lite"/>
    </source>
</evidence>
<keyword evidence="4" id="KW-1185">Reference proteome</keyword>
<sequence length="280" mass="32413">MQISRCRNIFLLKNSLIPAFLPAKQTPDPTATTHVGSFHSTPFTCEKWKNKWNFDKRSSQQPAKSYGRYAVRQKRAEAKRDLRNLLFSGRASNISFQDEDPIWKFDGTDGWNSDGSVKKNRSTFSGRRAGKSNRRKSKRRFRRESFSEDFDNPETIFEAAFGNKWYTWSFRGDFTFRNSESGFEWREKSDWSNQRTEEQETTSEREDEDEAYAVVGSCSDREILGLPPTGRLKLEDVKKAFRLSALKWHPDKHQGSSQAVAEEKFKTCVAAYKSLCHALA</sequence>
<dbReference type="PANTHER" id="PTHR45376:SF5">
    <property type="entry name" value="CHAPERONE DNAJ-DOMAIN SUPERFAMILY PROTEIN"/>
    <property type="match status" value="1"/>
</dbReference>
<feature type="compositionally biased region" description="Basic residues" evidence="1">
    <location>
        <begin position="128"/>
        <end position="140"/>
    </location>
</feature>
<evidence type="ECO:0000259" key="2">
    <source>
        <dbReference type="PROSITE" id="PS50076"/>
    </source>
</evidence>
<dbReference type="PANTHER" id="PTHR45376">
    <property type="entry name" value="CHAPERONE DNAJ-DOMAIN SUPERFAMILY PROTEIN-RELATED"/>
    <property type="match status" value="1"/>
</dbReference>
<accession>A0A9W7GZD6</accession>
<feature type="region of interest" description="Disordered" evidence="1">
    <location>
        <begin position="187"/>
        <end position="207"/>
    </location>
</feature>
<dbReference type="EMBL" id="BSYR01000005">
    <property type="protein sequence ID" value="GMI67621.1"/>
    <property type="molecule type" value="Genomic_DNA"/>
</dbReference>
<dbReference type="SUPFAM" id="SSF46565">
    <property type="entry name" value="Chaperone J-domain"/>
    <property type="match status" value="1"/>
</dbReference>
<dbReference type="InterPro" id="IPR001623">
    <property type="entry name" value="DnaJ_domain"/>
</dbReference>
<dbReference type="Gene3D" id="1.10.287.110">
    <property type="entry name" value="DnaJ domain"/>
    <property type="match status" value="1"/>
</dbReference>
<dbReference type="CDD" id="cd06257">
    <property type="entry name" value="DnaJ"/>
    <property type="match status" value="1"/>
</dbReference>
<organism evidence="3 4">
    <name type="scientific">Hibiscus trionum</name>
    <name type="common">Flower of an hour</name>
    <dbReference type="NCBI Taxonomy" id="183268"/>
    <lineage>
        <taxon>Eukaryota</taxon>
        <taxon>Viridiplantae</taxon>
        <taxon>Streptophyta</taxon>
        <taxon>Embryophyta</taxon>
        <taxon>Tracheophyta</taxon>
        <taxon>Spermatophyta</taxon>
        <taxon>Magnoliopsida</taxon>
        <taxon>eudicotyledons</taxon>
        <taxon>Gunneridae</taxon>
        <taxon>Pentapetalae</taxon>
        <taxon>rosids</taxon>
        <taxon>malvids</taxon>
        <taxon>Malvales</taxon>
        <taxon>Malvaceae</taxon>
        <taxon>Malvoideae</taxon>
        <taxon>Hibiscus</taxon>
    </lineage>
</organism>